<keyword evidence="2" id="KW-1185">Reference proteome</keyword>
<organism evidence="1 2">
    <name type="scientific">Diphasiastrum complanatum</name>
    <name type="common">Issler's clubmoss</name>
    <name type="synonym">Lycopodium complanatum</name>
    <dbReference type="NCBI Taxonomy" id="34168"/>
    <lineage>
        <taxon>Eukaryota</taxon>
        <taxon>Viridiplantae</taxon>
        <taxon>Streptophyta</taxon>
        <taxon>Embryophyta</taxon>
        <taxon>Tracheophyta</taxon>
        <taxon>Lycopodiopsida</taxon>
        <taxon>Lycopodiales</taxon>
        <taxon>Lycopodiaceae</taxon>
        <taxon>Lycopodioideae</taxon>
        <taxon>Diphasiastrum</taxon>
    </lineage>
</organism>
<sequence>MEVGESCDKIQESQQHQRILQVADEAFNGEDGQHKPLVPTDSALYVWGYNDCGQIAQGEVLGRRKPCLRVPMRVASHHFKARRSARMVRLLDIACGLQHTAAVASDGSLFTWGSNAYGQLGDGSEDDCGKPKRVKSLREEFVKSVACGAHCTAAITVPRRSKDVPSPNSRLWVWGQNQGSNHPRIFWGVFSCNTSIIQVACGMAHVAALSVEGVLQTWGYNEYGQLGRGLSCEGQQEARLVTAFVKFLDEPPELVRVSKVACGEYHTAAVADNGDLYTWGLGYMGQLGHRALQSPHKEVLPRRVVGLEGVKVEDVACGGVHTCAVTSNGALYMWGGGQAGQLGLGQNRDFVSLDANEVEFLLRRTPALVIPNGVRHVTCGQYHTLVAMVDGRLLGWGYNSYGQAATGRTAYAWHPSPIDWCVGEVRRLAAGGGHSAVLTQAFSLKELCELRLVDYVSLTSAPKIEDIAARNGSDSLARFCERFREHLSTVDDDNFDEDEDRRRRSRSKPKKPEYLLCHGSVRV</sequence>
<gene>
    <name evidence="1" type="ORF">O6H91_09G043700</name>
</gene>
<reference evidence="2" key="1">
    <citation type="journal article" date="2024" name="Proc. Natl. Acad. Sci. U.S.A.">
        <title>Extraordinary preservation of gene collinearity over three hundred million years revealed in homosporous lycophytes.</title>
        <authorList>
            <person name="Li C."/>
            <person name="Wickell D."/>
            <person name="Kuo L.Y."/>
            <person name="Chen X."/>
            <person name="Nie B."/>
            <person name="Liao X."/>
            <person name="Peng D."/>
            <person name="Ji J."/>
            <person name="Jenkins J."/>
            <person name="Williams M."/>
            <person name="Shu S."/>
            <person name="Plott C."/>
            <person name="Barry K."/>
            <person name="Rajasekar S."/>
            <person name="Grimwood J."/>
            <person name="Han X."/>
            <person name="Sun S."/>
            <person name="Hou Z."/>
            <person name="He W."/>
            <person name="Dai G."/>
            <person name="Sun C."/>
            <person name="Schmutz J."/>
            <person name="Leebens-Mack J.H."/>
            <person name="Li F.W."/>
            <person name="Wang L."/>
        </authorList>
    </citation>
    <scope>NUCLEOTIDE SEQUENCE [LARGE SCALE GENOMIC DNA]</scope>
    <source>
        <strain evidence="2">cv. PW_Plant_1</strain>
    </source>
</reference>
<dbReference type="EMBL" id="CM055100">
    <property type="protein sequence ID" value="KAJ7543576.1"/>
    <property type="molecule type" value="Genomic_DNA"/>
</dbReference>
<dbReference type="Proteomes" id="UP001162992">
    <property type="component" value="Chromosome 9"/>
</dbReference>
<evidence type="ECO:0000313" key="2">
    <source>
        <dbReference type="Proteomes" id="UP001162992"/>
    </source>
</evidence>
<protein>
    <submittedName>
        <fullName evidence="1">Uncharacterized protein</fullName>
    </submittedName>
</protein>
<evidence type="ECO:0000313" key="1">
    <source>
        <dbReference type="EMBL" id="KAJ7543576.1"/>
    </source>
</evidence>
<proteinExistence type="predicted"/>
<comment type="caution">
    <text evidence="1">The sequence shown here is derived from an EMBL/GenBank/DDBJ whole genome shotgun (WGS) entry which is preliminary data.</text>
</comment>
<name>A0ACC2CNJ2_DIPCM</name>
<accession>A0ACC2CNJ2</accession>